<proteinExistence type="predicted"/>
<evidence type="ECO:0000256" key="2">
    <source>
        <dbReference type="ARBA" id="ARBA00022527"/>
    </source>
</evidence>
<dbReference type="SMART" id="SM01331">
    <property type="entry name" value="DUF3635"/>
    <property type="match status" value="1"/>
</dbReference>
<dbReference type="Proteomes" id="UP000694924">
    <property type="component" value="Unplaced"/>
</dbReference>
<keyword evidence="5" id="KW-0418">Kinase</keyword>
<feature type="region of interest" description="Disordered" evidence="9">
    <location>
        <begin position="123"/>
        <end position="156"/>
    </location>
</feature>
<name>A0ABM1J291_POLDO</name>
<organism evidence="11 12">
    <name type="scientific">Polistes dominula</name>
    <name type="common">European paper wasp</name>
    <name type="synonym">Vespa dominula</name>
    <dbReference type="NCBI Taxonomy" id="743375"/>
    <lineage>
        <taxon>Eukaryota</taxon>
        <taxon>Metazoa</taxon>
        <taxon>Ecdysozoa</taxon>
        <taxon>Arthropoda</taxon>
        <taxon>Hexapoda</taxon>
        <taxon>Insecta</taxon>
        <taxon>Pterygota</taxon>
        <taxon>Neoptera</taxon>
        <taxon>Endopterygota</taxon>
        <taxon>Hymenoptera</taxon>
        <taxon>Apocrita</taxon>
        <taxon>Aculeata</taxon>
        <taxon>Vespoidea</taxon>
        <taxon>Vespidae</taxon>
        <taxon>Polistinae</taxon>
        <taxon>Polistini</taxon>
        <taxon>Polistes</taxon>
    </lineage>
</organism>
<evidence type="ECO:0000259" key="10">
    <source>
        <dbReference type="PROSITE" id="PS50011"/>
    </source>
</evidence>
<keyword evidence="4" id="KW-0547">Nucleotide-binding</keyword>
<evidence type="ECO:0000256" key="1">
    <source>
        <dbReference type="ARBA" id="ARBA00012513"/>
    </source>
</evidence>
<protein>
    <recommendedName>
        <fullName evidence="1">non-specific serine/threonine protein kinase</fullName>
        <ecNumber evidence="1">2.7.11.1</ecNumber>
    </recommendedName>
</protein>
<dbReference type="SMART" id="SM00220">
    <property type="entry name" value="S_TKc"/>
    <property type="match status" value="1"/>
</dbReference>
<evidence type="ECO:0000256" key="5">
    <source>
        <dbReference type="ARBA" id="ARBA00022777"/>
    </source>
</evidence>
<evidence type="ECO:0000256" key="6">
    <source>
        <dbReference type="ARBA" id="ARBA00022840"/>
    </source>
</evidence>
<comment type="catalytic activity">
    <reaction evidence="8">
        <text>L-seryl-[protein] + ATP = O-phospho-L-seryl-[protein] + ADP + H(+)</text>
        <dbReference type="Rhea" id="RHEA:17989"/>
        <dbReference type="Rhea" id="RHEA-COMP:9863"/>
        <dbReference type="Rhea" id="RHEA-COMP:11604"/>
        <dbReference type="ChEBI" id="CHEBI:15378"/>
        <dbReference type="ChEBI" id="CHEBI:29999"/>
        <dbReference type="ChEBI" id="CHEBI:30616"/>
        <dbReference type="ChEBI" id="CHEBI:83421"/>
        <dbReference type="ChEBI" id="CHEBI:456216"/>
        <dbReference type="EC" id="2.7.11.1"/>
    </reaction>
</comment>
<dbReference type="SUPFAM" id="SSF56112">
    <property type="entry name" value="Protein kinase-like (PK-like)"/>
    <property type="match status" value="1"/>
</dbReference>
<sequence>MIRKPIRTYQKKNTANSLKKFNDFVKLDLTSKTDNIIKKQHEIDHFKGNKDSEGSLDYDPFETTFDRIAKDAVVPAIPPDCINNDSWSGSSSDMNSEEENRQSLFHISFSNPIFDVSPNVKRKKNVKTQSYQKKVQPKNKKTSVKGTLNNSQHSKNIRKVKKTNQTKTYKTKKSDILNTDVNNQTNNENIVNNNVASYNSNQKDDIDLCNKPLSPLREITDNINKDSTINPTSSTPINIHNRKNAYSLCYSPINIESLTKNINHSDEDKTVSISHISTSFDPLQPNNLHVLNQTNTNTFINVESDTKDKISYMEDKETSTSNDNFSTNDGIKIDEQEKEILNLVNSKQNLNFINNREAYATTFIDDSIDIALRQKNDETQQENKPLLNHINFSTETHSRSLSLFDDYENKLHTSEDDNRMSAITKKSFINTNVCESNANTELKYESITLDKDNTEEIITSEVLKEKELPPITITKQQLQPIMEYIKNEDEDMEEISSNKLMNENHIFTQLKNSVQITKRRQQHERKEKYKLNDIYEDGIDINRCSQSKMKTFNEKLNEDILSENTIKDSANNSVNITTHCDERNSLINKEIPALSQKSIFLKPGKSWARSLSILCNFQNGLNLNRISIQKGKRWRHSVKDILDMQKKDFYSKYSEVDEYLDKSQLTDICDTNQSGNSQRFPKRTSIRVVRDSRIIKNASDTSFLEVFGIETNIKNRLTLPKNNRDTEYSTQTNHVESNFVEIPLSKTAKDVILQKCSQQNYLPFTEMFSTSYLKFCQKIGEGVYGEVFLHEKDGQKSVLKIIPIEGDQLVNGESQKKFNEILSEIVIAKELHNLRFNKRHSTNGFVEVKNIKCIQGKYPEEMIDLWKYYDEKKRSENDCPSIFDEKQLYICFELGHGGENLESFVFETAEETHTLFIQTTLALAIAERSLKFEHRDLHWGNVLISRTDEQYINYTLDNKDILVPSNGIKVCIIDFTLSRMSYEGCCIFNDLASDPALFTAQGEYQFDIYRLMRDKVFNNWQEFEPYTNVLWLHYVLDKMITMVRYKKKNLKKHKNSIIQLKNLKEIILSYSSAFDLVKNCTKISNFLMKR</sequence>
<dbReference type="PANTHER" id="PTHR24419">
    <property type="entry name" value="INTERLEUKIN-1 RECEPTOR-ASSOCIATED KINASE"/>
    <property type="match status" value="1"/>
</dbReference>
<dbReference type="InterPro" id="IPR024604">
    <property type="entry name" value="GSG2_C"/>
</dbReference>
<accession>A0ABM1J291</accession>
<keyword evidence="11" id="KW-1185">Reference proteome</keyword>
<dbReference type="PANTHER" id="PTHR24419:SF18">
    <property type="entry name" value="SERINE_THREONINE-PROTEIN KINASE HASPIN"/>
    <property type="match status" value="1"/>
</dbReference>
<keyword evidence="3" id="KW-0808">Transferase</keyword>
<dbReference type="GeneID" id="107071567"/>
<evidence type="ECO:0000256" key="4">
    <source>
        <dbReference type="ARBA" id="ARBA00022741"/>
    </source>
</evidence>
<evidence type="ECO:0000256" key="9">
    <source>
        <dbReference type="SAM" id="MobiDB-lite"/>
    </source>
</evidence>
<evidence type="ECO:0000313" key="11">
    <source>
        <dbReference type="Proteomes" id="UP000694924"/>
    </source>
</evidence>
<gene>
    <name evidence="12" type="primary">LOC107071567</name>
</gene>
<reference evidence="12" key="1">
    <citation type="submission" date="2025-08" db="UniProtKB">
        <authorList>
            <consortium name="RefSeq"/>
        </authorList>
    </citation>
    <scope>IDENTIFICATION</scope>
    <source>
        <tissue evidence="12">Whole body</tissue>
    </source>
</reference>
<evidence type="ECO:0000256" key="7">
    <source>
        <dbReference type="ARBA" id="ARBA00047899"/>
    </source>
</evidence>
<dbReference type="InterPro" id="IPR011009">
    <property type="entry name" value="Kinase-like_dom_sf"/>
</dbReference>
<dbReference type="PROSITE" id="PS50011">
    <property type="entry name" value="PROTEIN_KINASE_DOM"/>
    <property type="match status" value="1"/>
</dbReference>
<dbReference type="Gene3D" id="1.10.510.10">
    <property type="entry name" value="Transferase(Phosphotransferase) domain 1"/>
    <property type="match status" value="1"/>
</dbReference>
<feature type="compositionally biased region" description="Polar residues" evidence="9">
    <location>
        <begin position="144"/>
        <end position="154"/>
    </location>
</feature>
<dbReference type="RefSeq" id="XP_015186578.1">
    <property type="nucleotide sequence ID" value="XM_015331092.1"/>
</dbReference>
<comment type="catalytic activity">
    <reaction evidence="7">
        <text>L-threonyl-[protein] + ATP = O-phospho-L-threonyl-[protein] + ADP + H(+)</text>
        <dbReference type="Rhea" id="RHEA:46608"/>
        <dbReference type="Rhea" id="RHEA-COMP:11060"/>
        <dbReference type="Rhea" id="RHEA-COMP:11605"/>
        <dbReference type="ChEBI" id="CHEBI:15378"/>
        <dbReference type="ChEBI" id="CHEBI:30013"/>
        <dbReference type="ChEBI" id="CHEBI:30616"/>
        <dbReference type="ChEBI" id="CHEBI:61977"/>
        <dbReference type="ChEBI" id="CHEBI:456216"/>
        <dbReference type="EC" id="2.7.11.1"/>
    </reaction>
</comment>
<evidence type="ECO:0000256" key="3">
    <source>
        <dbReference type="ARBA" id="ARBA00022679"/>
    </source>
</evidence>
<dbReference type="InterPro" id="IPR000719">
    <property type="entry name" value="Prot_kinase_dom"/>
</dbReference>
<evidence type="ECO:0000313" key="12">
    <source>
        <dbReference type="RefSeq" id="XP_015186578.1"/>
    </source>
</evidence>
<keyword evidence="2" id="KW-0723">Serine/threonine-protein kinase</keyword>
<dbReference type="Gene3D" id="3.30.200.20">
    <property type="entry name" value="Phosphorylase Kinase, domain 1"/>
    <property type="match status" value="1"/>
</dbReference>
<keyword evidence="6" id="KW-0067">ATP-binding</keyword>
<feature type="domain" description="Protein kinase" evidence="10">
    <location>
        <begin position="773"/>
        <end position="1090"/>
    </location>
</feature>
<evidence type="ECO:0000256" key="8">
    <source>
        <dbReference type="ARBA" id="ARBA00048679"/>
    </source>
</evidence>
<dbReference type="Pfam" id="PF12330">
    <property type="entry name" value="Haspin_kinase"/>
    <property type="match status" value="1"/>
</dbReference>
<dbReference type="EC" id="2.7.11.1" evidence="1"/>